<accession>A0A7J0GM25</accession>
<evidence type="ECO:0000256" key="1">
    <source>
        <dbReference type="SAM" id="MobiDB-lite"/>
    </source>
</evidence>
<comment type="caution">
    <text evidence="2">The sequence shown here is derived from an EMBL/GenBank/DDBJ whole genome shotgun (WGS) entry which is preliminary data.</text>
</comment>
<dbReference type="EMBL" id="BJWL01000023">
    <property type="protein sequence ID" value="GFZ11832.1"/>
    <property type="molecule type" value="Genomic_DNA"/>
</dbReference>
<dbReference type="InterPro" id="IPR013083">
    <property type="entry name" value="Znf_RING/FYVE/PHD"/>
</dbReference>
<dbReference type="AlphaFoldDB" id="A0A7J0GM25"/>
<dbReference type="Pfam" id="PF07800">
    <property type="entry name" value="DUF1644"/>
    <property type="match status" value="2"/>
</dbReference>
<dbReference type="PANTHER" id="PTHR31197">
    <property type="entry name" value="OS01G0612600 PROTEIN"/>
    <property type="match status" value="1"/>
</dbReference>
<dbReference type="OrthoDB" id="1921166at2759"/>
<dbReference type="Gene3D" id="3.30.40.10">
    <property type="entry name" value="Zinc/RING finger domain, C3HC4 (zinc finger)"/>
    <property type="match status" value="1"/>
</dbReference>
<dbReference type="Proteomes" id="UP000585474">
    <property type="component" value="Unassembled WGS sequence"/>
</dbReference>
<protein>
    <submittedName>
        <fullName evidence="2">MAP kinase kinase kinase, putative</fullName>
    </submittedName>
</protein>
<reference evidence="2 3" key="1">
    <citation type="submission" date="2019-07" db="EMBL/GenBank/DDBJ databases">
        <title>De Novo Assembly of kiwifruit Actinidia rufa.</title>
        <authorList>
            <person name="Sugita-Konishi S."/>
            <person name="Sato K."/>
            <person name="Mori E."/>
            <person name="Abe Y."/>
            <person name="Kisaki G."/>
            <person name="Hamano K."/>
            <person name="Suezawa K."/>
            <person name="Otani M."/>
            <person name="Fukuda T."/>
            <person name="Manabe T."/>
            <person name="Gomi K."/>
            <person name="Tabuchi M."/>
            <person name="Akimitsu K."/>
            <person name="Kataoka I."/>
        </authorList>
    </citation>
    <scope>NUCLEOTIDE SEQUENCE [LARGE SCALE GENOMIC DNA]</scope>
    <source>
        <strain evidence="3">cv. Fuchu</strain>
    </source>
</reference>
<keyword evidence="3" id="KW-1185">Reference proteome</keyword>
<evidence type="ECO:0000313" key="3">
    <source>
        <dbReference type="Proteomes" id="UP000585474"/>
    </source>
</evidence>
<gene>
    <name evidence="2" type="ORF">Acr_23g0002170</name>
</gene>
<feature type="compositionally biased region" description="Basic residues" evidence="1">
    <location>
        <begin position="307"/>
        <end position="316"/>
    </location>
</feature>
<keyword evidence="2" id="KW-0418">Kinase</keyword>
<feature type="compositionally biased region" description="Polar residues" evidence="1">
    <location>
        <begin position="296"/>
        <end position="306"/>
    </location>
</feature>
<feature type="region of interest" description="Disordered" evidence="1">
    <location>
        <begin position="262"/>
        <end position="316"/>
    </location>
</feature>
<dbReference type="PANTHER" id="PTHR31197:SF29">
    <property type="entry name" value="C2H2-TYPE DOMAIN-CONTAINING PROTEIN"/>
    <property type="match status" value="1"/>
</dbReference>
<dbReference type="InterPro" id="IPR012866">
    <property type="entry name" value="DUF1644"/>
</dbReference>
<dbReference type="GO" id="GO:0016301">
    <property type="term" value="F:kinase activity"/>
    <property type="evidence" value="ECO:0007669"/>
    <property type="project" value="UniProtKB-KW"/>
</dbReference>
<proteinExistence type="predicted"/>
<sequence length="316" mass="36229">MPRDRRGPSLYSCRSGASPYPCIPNNTEQYKSKDLSHSVGNEKDWEEVRCPICMDHPHNAVLLQCSSRETGCHPYMCDTSYRHSNCLDQFRKSSAPNPSADLTEDVPLFCPLCRGQINGWTVIEPARKFMNSKPRSCSLETCDFGGTYSELRKHARHEHPSVRPSEADSGRQLKWMRLERERNLQDIVSSASPLEPGWDWDDWLGLEVPLDDLSEFLELEPVEECDWDGFLDIDIGIELPFTFFESSLALDPLNEMNMSVSSGVNHRSHNTRTTARTRDTHPLGQRLASRMGGSWGSRSNRSQHPSNQRRLRRDYW</sequence>
<organism evidence="2 3">
    <name type="scientific">Actinidia rufa</name>
    <dbReference type="NCBI Taxonomy" id="165716"/>
    <lineage>
        <taxon>Eukaryota</taxon>
        <taxon>Viridiplantae</taxon>
        <taxon>Streptophyta</taxon>
        <taxon>Embryophyta</taxon>
        <taxon>Tracheophyta</taxon>
        <taxon>Spermatophyta</taxon>
        <taxon>Magnoliopsida</taxon>
        <taxon>eudicotyledons</taxon>
        <taxon>Gunneridae</taxon>
        <taxon>Pentapetalae</taxon>
        <taxon>asterids</taxon>
        <taxon>Ericales</taxon>
        <taxon>Actinidiaceae</taxon>
        <taxon>Actinidia</taxon>
    </lineage>
</organism>
<name>A0A7J0GM25_9ERIC</name>
<keyword evidence="2" id="KW-0808">Transferase</keyword>
<dbReference type="SUPFAM" id="SSF57850">
    <property type="entry name" value="RING/U-box"/>
    <property type="match status" value="1"/>
</dbReference>
<evidence type="ECO:0000313" key="2">
    <source>
        <dbReference type="EMBL" id="GFZ11832.1"/>
    </source>
</evidence>